<dbReference type="Proteomes" id="UP001281410">
    <property type="component" value="Unassembled WGS sequence"/>
</dbReference>
<keyword evidence="2" id="KW-0539">Nucleus</keyword>
<comment type="subcellular location">
    <subcellularLocation>
        <location evidence="3">Nucleus lamina</location>
    </subcellularLocation>
</comment>
<organism evidence="6 7">
    <name type="scientific">Dipteronia sinensis</name>
    <dbReference type="NCBI Taxonomy" id="43782"/>
    <lineage>
        <taxon>Eukaryota</taxon>
        <taxon>Viridiplantae</taxon>
        <taxon>Streptophyta</taxon>
        <taxon>Embryophyta</taxon>
        <taxon>Tracheophyta</taxon>
        <taxon>Spermatophyta</taxon>
        <taxon>Magnoliopsida</taxon>
        <taxon>eudicotyledons</taxon>
        <taxon>Gunneridae</taxon>
        <taxon>Pentapetalae</taxon>
        <taxon>rosids</taxon>
        <taxon>malvids</taxon>
        <taxon>Sapindales</taxon>
        <taxon>Sapindaceae</taxon>
        <taxon>Hippocastanoideae</taxon>
        <taxon>Acereae</taxon>
        <taxon>Dipteronia</taxon>
    </lineage>
</organism>
<accession>A0AAD9ZLM8</accession>
<evidence type="ECO:0000256" key="4">
    <source>
        <dbReference type="ARBA" id="ARBA00024208"/>
    </source>
</evidence>
<dbReference type="GO" id="GO:0006997">
    <property type="term" value="P:nucleus organization"/>
    <property type="evidence" value="ECO:0007669"/>
    <property type="project" value="InterPro"/>
</dbReference>
<evidence type="ECO:0000256" key="2">
    <source>
        <dbReference type="ARBA" id="ARBA00023242"/>
    </source>
</evidence>
<dbReference type="GO" id="GO:0005652">
    <property type="term" value="C:nuclear lamina"/>
    <property type="evidence" value="ECO:0007669"/>
    <property type="project" value="UniProtKB-SubCell"/>
</dbReference>
<evidence type="ECO:0000313" key="6">
    <source>
        <dbReference type="EMBL" id="KAK3183464.1"/>
    </source>
</evidence>
<evidence type="ECO:0000256" key="3">
    <source>
        <dbReference type="ARBA" id="ARBA00024186"/>
    </source>
</evidence>
<reference evidence="6" key="1">
    <citation type="journal article" date="2023" name="Plant J.">
        <title>Genome sequences and population genomics provide insights into the demographic history, inbreeding, and mutation load of two 'living fossil' tree species of Dipteronia.</title>
        <authorList>
            <person name="Feng Y."/>
            <person name="Comes H.P."/>
            <person name="Chen J."/>
            <person name="Zhu S."/>
            <person name="Lu R."/>
            <person name="Zhang X."/>
            <person name="Li P."/>
            <person name="Qiu J."/>
            <person name="Olsen K.M."/>
            <person name="Qiu Y."/>
        </authorList>
    </citation>
    <scope>NUCLEOTIDE SEQUENCE</scope>
    <source>
        <strain evidence="6">NBL</strain>
    </source>
</reference>
<evidence type="ECO:0000256" key="5">
    <source>
        <dbReference type="SAM" id="Coils"/>
    </source>
</evidence>
<sequence length="115" mass="13448">MNLRKAFSLEKQRLSDEYDTIRKNLENKEDELLALEEKLNAREKASIEIDEHKASLDSKTHEFDLEIDQKRKCLDDQLSSRVIGVGKKEVEINHKEETIANTVLILDKKLEKIKE</sequence>
<comment type="caution">
    <text evidence="6">The sequence shown here is derived from an EMBL/GenBank/DDBJ whole genome shotgun (WGS) entry which is preliminary data.</text>
</comment>
<feature type="coiled-coil region" evidence="5">
    <location>
        <begin position="11"/>
        <end position="55"/>
    </location>
</feature>
<dbReference type="InterPro" id="IPR040418">
    <property type="entry name" value="CRWN"/>
</dbReference>
<protein>
    <submittedName>
        <fullName evidence="6">Uncharacterized protein</fullName>
    </submittedName>
</protein>
<evidence type="ECO:0000256" key="1">
    <source>
        <dbReference type="ARBA" id="ARBA00023054"/>
    </source>
</evidence>
<keyword evidence="1 5" id="KW-0175">Coiled coil</keyword>
<dbReference type="EMBL" id="JANJYJ010000010">
    <property type="protein sequence ID" value="KAK3183464.1"/>
    <property type="molecule type" value="Genomic_DNA"/>
</dbReference>
<evidence type="ECO:0000313" key="7">
    <source>
        <dbReference type="Proteomes" id="UP001281410"/>
    </source>
</evidence>
<name>A0AAD9ZLM8_9ROSI</name>
<proteinExistence type="inferred from homology"/>
<dbReference type="AlphaFoldDB" id="A0AAD9ZLM8"/>
<dbReference type="PANTHER" id="PTHR31908:SF11">
    <property type="entry name" value="PROTEIN CROWDED NUCLEI 1"/>
    <property type="match status" value="1"/>
</dbReference>
<dbReference type="PANTHER" id="PTHR31908">
    <property type="entry name" value="PROTEIN CROWDED NUCLEI 4"/>
    <property type="match status" value="1"/>
</dbReference>
<comment type="similarity">
    <text evidence="4">Belongs to the CRWN family.</text>
</comment>
<keyword evidence="7" id="KW-1185">Reference proteome</keyword>
<gene>
    <name evidence="6" type="ORF">Dsin_030750</name>
</gene>